<feature type="domain" description="Outer membrane protein assembly factor BamE" evidence="4">
    <location>
        <begin position="26"/>
        <end position="100"/>
    </location>
</feature>
<dbReference type="Proteomes" id="UP000515220">
    <property type="component" value="Chromosome"/>
</dbReference>
<name>A0A6S6PHP3_ACEAC</name>
<sequence length="177" mass="18324">MALGLTGGLFLLSGCSFLENSPMPRGSLIEADDYNQLKPGVSNRADALDLLGSPTSKATFDDNTWIYVSMMTAPTPANFPHVTKQQVVVLNFDQAGTLRSLRTLGPKDAKHPGMVGDKTPTPGTKINILQEIIGNVGRYNPMQGMMNNSSFGGGNGGSGMGGMSAGPGHGGAGNSLP</sequence>
<gene>
    <name evidence="5" type="ORF">AAJCM20276_32210</name>
</gene>
<proteinExistence type="predicted"/>
<keyword evidence="1" id="KW-0732">Signal</keyword>
<evidence type="ECO:0000256" key="3">
    <source>
        <dbReference type="SAM" id="MobiDB-lite"/>
    </source>
</evidence>
<evidence type="ECO:0000256" key="2">
    <source>
        <dbReference type="ARBA" id="ARBA00023136"/>
    </source>
</evidence>
<reference evidence="5 6" key="1">
    <citation type="submission" date="2020-07" db="EMBL/GenBank/DDBJ databases">
        <title>Complete Genome Sequence of an acetic acid bacterium, Acetobacter aceti JCM20276.</title>
        <authorList>
            <person name="Hirose Y."/>
            <person name="Mihara H."/>
        </authorList>
    </citation>
    <scope>NUCLEOTIDE SEQUENCE [LARGE SCALE GENOMIC DNA]</scope>
    <source>
        <strain evidence="5 6">JCM20276</strain>
    </source>
</reference>
<evidence type="ECO:0000259" key="4">
    <source>
        <dbReference type="Pfam" id="PF04355"/>
    </source>
</evidence>
<feature type="region of interest" description="Disordered" evidence="3">
    <location>
        <begin position="150"/>
        <end position="177"/>
    </location>
</feature>
<dbReference type="RefSeq" id="WP_010666209.1">
    <property type="nucleotide sequence ID" value="NZ_AP023326.1"/>
</dbReference>
<dbReference type="InterPro" id="IPR037873">
    <property type="entry name" value="BamE-like"/>
</dbReference>
<evidence type="ECO:0000256" key="1">
    <source>
        <dbReference type="ARBA" id="ARBA00022729"/>
    </source>
</evidence>
<dbReference type="Gene3D" id="3.30.1450.10">
    <property type="match status" value="1"/>
</dbReference>
<dbReference type="EMBL" id="AP023326">
    <property type="protein sequence ID" value="BCI68597.1"/>
    <property type="molecule type" value="Genomic_DNA"/>
</dbReference>
<evidence type="ECO:0000313" key="5">
    <source>
        <dbReference type="EMBL" id="BCI68597.1"/>
    </source>
</evidence>
<dbReference type="InterPro" id="IPR007450">
    <property type="entry name" value="BamE_dom"/>
</dbReference>
<feature type="region of interest" description="Disordered" evidence="3">
    <location>
        <begin position="103"/>
        <end position="124"/>
    </location>
</feature>
<dbReference type="AlphaFoldDB" id="A0A6S6PHP3"/>
<feature type="compositionally biased region" description="Gly residues" evidence="3">
    <location>
        <begin position="151"/>
        <end position="177"/>
    </location>
</feature>
<keyword evidence="2" id="KW-0472">Membrane</keyword>
<dbReference type="Pfam" id="PF04355">
    <property type="entry name" value="BamE"/>
    <property type="match status" value="1"/>
</dbReference>
<accession>A0A6S6PHP3</accession>
<dbReference type="GO" id="GO:0019867">
    <property type="term" value="C:outer membrane"/>
    <property type="evidence" value="ECO:0007669"/>
    <property type="project" value="InterPro"/>
</dbReference>
<evidence type="ECO:0000313" key="6">
    <source>
        <dbReference type="Proteomes" id="UP000515220"/>
    </source>
</evidence>
<organism evidence="5 6">
    <name type="scientific">Acetobacter aceti</name>
    <dbReference type="NCBI Taxonomy" id="435"/>
    <lineage>
        <taxon>Bacteria</taxon>
        <taxon>Pseudomonadati</taxon>
        <taxon>Pseudomonadota</taxon>
        <taxon>Alphaproteobacteria</taxon>
        <taxon>Acetobacterales</taxon>
        <taxon>Acetobacteraceae</taxon>
        <taxon>Acetobacter</taxon>
        <taxon>Acetobacter subgen. Acetobacter</taxon>
    </lineage>
</organism>
<protein>
    <recommendedName>
        <fullName evidence="4">Outer membrane protein assembly factor BamE domain-containing protein</fullName>
    </recommendedName>
</protein>